<dbReference type="GO" id="GO:0043024">
    <property type="term" value="F:ribosomal small subunit binding"/>
    <property type="evidence" value="ECO:0007669"/>
    <property type="project" value="TreeGrafter"/>
</dbReference>
<sequence length="132" mass="16158">MKRSIYRSKKLSRMIQKELSWILHRHIMDPRMKKIMILHVDLRRDLSFAKVFFSIFFSYSKMISFSRKEKSSKEVVELLNDRQFLKMVRYLLAQKIEIRMIPKLTFFQDRSIEESIRIDHLIKLTTKNRVFS</sequence>
<reference evidence="3" key="1">
    <citation type="submission" date="2008-05" db="EMBL/GenBank/DDBJ databases">
        <title>Genome sequence of Riesia pediculicola USDA.</title>
        <authorList>
            <person name="Kirkness E.F."/>
        </authorList>
    </citation>
    <scope>NUCLEOTIDE SEQUENCE [LARGE SCALE GENOMIC DNA]</scope>
    <source>
        <strain evidence="3">USDA</strain>
    </source>
</reference>
<accession>D4G864</accession>
<gene>
    <name evidence="2 3" type="primary">rbfA</name>
    <name evidence="3" type="ordered locus">RIEPE_0267</name>
</gene>
<dbReference type="GO" id="GO:0030490">
    <property type="term" value="P:maturation of SSU-rRNA"/>
    <property type="evidence" value="ECO:0007669"/>
    <property type="project" value="UniProtKB-UniRule"/>
</dbReference>
<keyword evidence="1 2" id="KW-0690">Ribosome biogenesis</keyword>
<keyword evidence="4" id="KW-1185">Reference proteome</keyword>
<proteinExistence type="inferred from homology"/>
<dbReference type="Proteomes" id="UP000001700">
    <property type="component" value="Chromosome"/>
</dbReference>
<dbReference type="AlphaFoldDB" id="D4G864"/>
<dbReference type="STRING" id="515618.RIEPE_0267"/>
<evidence type="ECO:0000313" key="4">
    <source>
        <dbReference type="Proteomes" id="UP000001700"/>
    </source>
</evidence>
<comment type="subunit">
    <text evidence="2">Monomer. Binds 30S ribosomal subunits, but not 50S ribosomal subunits or 70S ribosomes.</text>
</comment>
<name>D4G864_RIEPU</name>
<dbReference type="RefSeq" id="WP_013087885.1">
    <property type="nucleotide sequence ID" value="NC_014109.1"/>
</dbReference>
<dbReference type="GO" id="GO:0005829">
    <property type="term" value="C:cytosol"/>
    <property type="evidence" value="ECO:0007669"/>
    <property type="project" value="TreeGrafter"/>
</dbReference>
<dbReference type="PANTHER" id="PTHR33515:SF1">
    <property type="entry name" value="RIBOSOME-BINDING FACTOR A, CHLOROPLASTIC-RELATED"/>
    <property type="match status" value="1"/>
</dbReference>
<comment type="subcellular location">
    <subcellularLocation>
        <location evidence="2">Cytoplasm</location>
    </subcellularLocation>
</comment>
<evidence type="ECO:0000313" key="3">
    <source>
        <dbReference type="EMBL" id="ADD79909.1"/>
    </source>
</evidence>
<dbReference type="NCBIfam" id="TIGR00082">
    <property type="entry name" value="rbfA"/>
    <property type="match status" value="1"/>
</dbReference>
<dbReference type="InterPro" id="IPR020053">
    <property type="entry name" value="Ribosome-bd_factorA_CS"/>
</dbReference>
<keyword evidence="2" id="KW-0963">Cytoplasm</keyword>
<comment type="function">
    <text evidence="2">One of several proteins that assist in the late maturation steps of the functional core of the 30S ribosomal subunit. Associates with free 30S ribosomal subunits (but not with 30S subunits that are part of 70S ribosomes or polysomes). Required for efficient processing of 16S rRNA. May interact with the 5'-terminal helix region of 16S rRNA.</text>
</comment>
<evidence type="ECO:0000256" key="1">
    <source>
        <dbReference type="ARBA" id="ARBA00022517"/>
    </source>
</evidence>
<dbReference type="EMBL" id="CP001085">
    <property type="protein sequence ID" value="ADD79909.1"/>
    <property type="molecule type" value="Genomic_DNA"/>
</dbReference>
<dbReference type="OrthoDB" id="307788at2"/>
<dbReference type="PANTHER" id="PTHR33515">
    <property type="entry name" value="RIBOSOME-BINDING FACTOR A, CHLOROPLASTIC-RELATED"/>
    <property type="match status" value="1"/>
</dbReference>
<dbReference type="HOGENOM" id="CLU_089475_5_0_6"/>
<comment type="similarity">
    <text evidence="2">Belongs to the RbfA family.</text>
</comment>
<dbReference type="Pfam" id="PF02033">
    <property type="entry name" value="RBFA"/>
    <property type="match status" value="1"/>
</dbReference>
<dbReference type="Gene3D" id="3.30.300.20">
    <property type="match status" value="1"/>
</dbReference>
<protein>
    <recommendedName>
        <fullName evidence="2">Ribosome-binding factor A</fullName>
    </recommendedName>
</protein>
<dbReference type="InterPro" id="IPR015946">
    <property type="entry name" value="KH_dom-like_a/b"/>
</dbReference>
<dbReference type="PROSITE" id="PS01319">
    <property type="entry name" value="RBFA"/>
    <property type="match status" value="1"/>
</dbReference>
<dbReference type="InterPro" id="IPR000238">
    <property type="entry name" value="RbfA"/>
</dbReference>
<dbReference type="SUPFAM" id="SSF89919">
    <property type="entry name" value="Ribosome-binding factor A, RbfA"/>
    <property type="match status" value="1"/>
</dbReference>
<dbReference type="HAMAP" id="MF_00003">
    <property type="entry name" value="RbfA"/>
    <property type="match status" value="1"/>
</dbReference>
<dbReference type="InterPro" id="IPR023799">
    <property type="entry name" value="RbfA_dom_sf"/>
</dbReference>
<dbReference type="eggNOG" id="COG0858">
    <property type="taxonomic scope" value="Bacteria"/>
</dbReference>
<dbReference type="KEGG" id="rip:RIEPE_0267"/>
<organism evidence="3 4">
    <name type="scientific">Riesia pediculicola (strain USDA)</name>
    <dbReference type="NCBI Taxonomy" id="515618"/>
    <lineage>
        <taxon>Bacteria</taxon>
        <taxon>Pseudomonadati</taxon>
        <taxon>Pseudomonadota</taxon>
        <taxon>Gammaproteobacteria</taxon>
        <taxon>Enterobacterales</taxon>
        <taxon>Enterobacteriaceae</taxon>
        <taxon>Candidatus Riesia</taxon>
    </lineage>
</organism>
<evidence type="ECO:0000256" key="2">
    <source>
        <dbReference type="HAMAP-Rule" id="MF_00003"/>
    </source>
</evidence>